<evidence type="ECO:0000313" key="1">
    <source>
        <dbReference type="EMBL" id="PRQ49822.1"/>
    </source>
</evidence>
<gene>
    <name evidence="1" type="ORF">RchiOBHm_Chr2g0126221</name>
</gene>
<evidence type="ECO:0000313" key="2">
    <source>
        <dbReference type="Proteomes" id="UP000238479"/>
    </source>
</evidence>
<dbReference type="EMBL" id="PDCK01000040">
    <property type="protein sequence ID" value="PRQ49822.1"/>
    <property type="molecule type" value="Genomic_DNA"/>
</dbReference>
<protein>
    <submittedName>
        <fullName evidence="1">Putative carboxylesterase</fullName>
        <ecNumber evidence="1">3.1.1.1</ecNumber>
    </submittedName>
</protein>
<dbReference type="GO" id="GO:0106435">
    <property type="term" value="F:carboxylesterase activity"/>
    <property type="evidence" value="ECO:0007669"/>
    <property type="project" value="UniProtKB-EC"/>
</dbReference>
<accession>A0A2P6RTT6</accession>
<organism evidence="1 2">
    <name type="scientific">Rosa chinensis</name>
    <name type="common">China rose</name>
    <dbReference type="NCBI Taxonomy" id="74649"/>
    <lineage>
        <taxon>Eukaryota</taxon>
        <taxon>Viridiplantae</taxon>
        <taxon>Streptophyta</taxon>
        <taxon>Embryophyta</taxon>
        <taxon>Tracheophyta</taxon>
        <taxon>Spermatophyta</taxon>
        <taxon>Magnoliopsida</taxon>
        <taxon>eudicotyledons</taxon>
        <taxon>Gunneridae</taxon>
        <taxon>Pentapetalae</taxon>
        <taxon>rosids</taxon>
        <taxon>fabids</taxon>
        <taxon>Rosales</taxon>
        <taxon>Rosaceae</taxon>
        <taxon>Rosoideae</taxon>
        <taxon>Rosoideae incertae sedis</taxon>
        <taxon>Rosa</taxon>
    </lineage>
</organism>
<dbReference type="Proteomes" id="UP000238479">
    <property type="component" value="Chromosome 2"/>
</dbReference>
<dbReference type="EC" id="3.1.1.1" evidence="1"/>
<keyword evidence="1" id="KW-0378">Hydrolase</keyword>
<reference evidence="1 2" key="1">
    <citation type="journal article" date="2018" name="Nat. Genet.">
        <title>The Rosa genome provides new insights in the design of modern roses.</title>
        <authorList>
            <person name="Bendahmane M."/>
        </authorList>
    </citation>
    <scope>NUCLEOTIDE SEQUENCE [LARGE SCALE GENOMIC DNA]</scope>
    <source>
        <strain evidence="2">cv. Old Blush</strain>
    </source>
</reference>
<dbReference type="Gramene" id="PRQ49822">
    <property type="protein sequence ID" value="PRQ49822"/>
    <property type="gene ID" value="RchiOBHm_Chr2g0126221"/>
</dbReference>
<dbReference type="AlphaFoldDB" id="A0A2P6RTT6"/>
<comment type="caution">
    <text evidence="1">The sequence shown here is derived from an EMBL/GenBank/DDBJ whole genome shotgun (WGS) entry which is preliminary data.</text>
</comment>
<keyword evidence="2" id="KW-1185">Reference proteome</keyword>
<name>A0A2P6RTT6_ROSCH</name>
<proteinExistence type="predicted"/>
<sequence length="90" mass="10538">MIEIKFPSQLRDSLDFLKFIEDNNQNDDALSCVDVSRCFVAGESEFKKVRMLGLISIQPFFDREEITESKIQLGRGALGVDWTDCCWRWW</sequence>
<dbReference type="STRING" id="74649.A0A2P6RTT6"/>